<evidence type="ECO:0000313" key="4">
    <source>
        <dbReference type="Proteomes" id="UP000000724"/>
    </source>
</evidence>
<organism evidence="3 4">
    <name type="scientific">Penicillium rubens (strain ATCC 28089 / DSM 1075 / NRRL 1951 / Wisconsin 54-1255)</name>
    <name type="common">Penicillium chrysogenum</name>
    <dbReference type="NCBI Taxonomy" id="500485"/>
    <lineage>
        <taxon>Eukaryota</taxon>
        <taxon>Fungi</taxon>
        <taxon>Dikarya</taxon>
        <taxon>Ascomycota</taxon>
        <taxon>Pezizomycotina</taxon>
        <taxon>Eurotiomycetes</taxon>
        <taxon>Eurotiomycetidae</taxon>
        <taxon>Eurotiales</taxon>
        <taxon>Aspergillaceae</taxon>
        <taxon>Penicillium</taxon>
        <taxon>Penicillium chrysogenum species complex</taxon>
    </lineage>
</organism>
<keyword evidence="2" id="KW-0732">Signal</keyword>
<evidence type="ECO:0000256" key="1">
    <source>
        <dbReference type="SAM" id="MobiDB-lite"/>
    </source>
</evidence>
<keyword evidence="4" id="KW-1185">Reference proteome</keyword>
<dbReference type="HOGENOM" id="CLU_866273_0_0_1"/>
<sequence length="321" mass="34817">MFLLLYDLVACLYNVVSTLKVPKACGCFGSLLSCLSTALLFHSHLSEIPLPRLHYHIPTSPFFVHFLIHASHAASGTAPGYRSNQARDTHHTTRQNSQPPTIAFVNSESRQVVLERGRILESVEGNDLKWLWVQPRRDTLHLIGRKCYTLFRGLMMTPRVQLSNSYCMRCILGSATDAVVAYSMPVLQLAEAIDSMKRIKKIGQNAIDVHRKELITEILAIVLMVIPFAGKALGPLICSATPMARIALLVGEMGNGGLVVAALSAILGLIAGIDSGTGKLSKGEALVEASNARGLLKASDLAKSPEGFRNFDQPLGCSQIS</sequence>
<evidence type="ECO:0000256" key="2">
    <source>
        <dbReference type="SAM" id="SignalP"/>
    </source>
</evidence>
<gene>
    <name evidence="3" type="ORF">Pc16g03000</name>
    <name evidence="3" type="ORF">PCH_Pc16g03000</name>
</gene>
<name>B6H7L4_PENRW</name>
<dbReference type="VEuPathDB" id="FungiDB:PCH_Pc16g03000"/>
<reference evidence="3 4" key="1">
    <citation type="journal article" date="2008" name="Nat. Biotechnol.">
        <title>Genome sequencing and analysis of the filamentous fungus Penicillium chrysogenum.</title>
        <authorList>
            <person name="van den Berg M.A."/>
            <person name="Albang R."/>
            <person name="Albermann K."/>
            <person name="Badger J.H."/>
            <person name="Daran J.-M."/>
            <person name="Driessen A.J.M."/>
            <person name="Garcia-Estrada C."/>
            <person name="Fedorova N.D."/>
            <person name="Harris D.M."/>
            <person name="Heijne W.H.M."/>
            <person name="Joardar V.S."/>
            <person name="Kiel J.A.K.W."/>
            <person name="Kovalchuk A."/>
            <person name="Martin J.F."/>
            <person name="Nierman W.C."/>
            <person name="Nijland J.G."/>
            <person name="Pronk J.T."/>
            <person name="Roubos J.A."/>
            <person name="van der Klei I.J."/>
            <person name="van Peij N.N.M.E."/>
            <person name="Veenhuis M."/>
            <person name="von Doehren H."/>
            <person name="Wagner C."/>
            <person name="Wortman J.R."/>
            <person name="Bovenberg R.A.L."/>
        </authorList>
    </citation>
    <scope>NUCLEOTIDE SEQUENCE [LARGE SCALE GENOMIC DNA]</scope>
    <source>
        <strain evidence="4">ATCC 28089 / DSM 1075 / NRRL 1951 / Wisconsin 54-1255</strain>
    </source>
</reference>
<feature type="chain" id="PRO_5002845485" evidence="2">
    <location>
        <begin position="19"/>
        <end position="321"/>
    </location>
</feature>
<dbReference type="EMBL" id="AM920431">
    <property type="protein sequence ID" value="CAP92970.1"/>
    <property type="molecule type" value="Genomic_DNA"/>
</dbReference>
<feature type="region of interest" description="Disordered" evidence="1">
    <location>
        <begin position="78"/>
        <end position="99"/>
    </location>
</feature>
<dbReference type="AlphaFoldDB" id="B6H7L4"/>
<dbReference type="BioCyc" id="PCHR:PC16G03000-MONOMER"/>
<dbReference type="OrthoDB" id="3540486at2759"/>
<accession>B6H7L4</accession>
<dbReference type="OMA" id="LVACLYN"/>
<dbReference type="STRING" id="500485.B6H7L4"/>
<protein>
    <submittedName>
        <fullName evidence="3">Pc16g03000 protein</fullName>
    </submittedName>
</protein>
<dbReference type="Proteomes" id="UP000000724">
    <property type="component" value="Contig Pc00c16"/>
</dbReference>
<proteinExistence type="predicted"/>
<evidence type="ECO:0000313" key="3">
    <source>
        <dbReference type="EMBL" id="CAP92970.1"/>
    </source>
</evidence>
<feature type="signal peptide" evidence="2">
    <location>
        <begin position="1"/>
        <end position="18"/>
    </location>
</feature>